<gene>
    <name evidence="1" type="ORF">SDC9_205768</name>
</gene>
<comment type="caution">
    <text evidence="1">The sequence shown here is derived from an EMBL/GenBank/DDBJ whole genome shotgun (WGS) entry which is preliminary data.</text>
</comment>
<sequence length="88" mass="10042">MFPYCLTDHLLVDCAGRRTDAFSLIQETMQREINIDRINTHLVDTPTLVDRIVGDTLIGQLLMLLHTHNPPLERTIRPPTGQLQPSRP</sequence>
<reference evidence="1" key="1">
    <citation type="submission" date="2019-08" db="EMBL/GenBank/DDBJ databases">
        <authorList>
            <person name="Kucharzyk K."/>
            <person name="Murdoch R.W."/>
            <person name="Higgins S."/>
            <person name="Loffler F."/>
        </authorList>
    </citation>
    <scope>NUCLEOTIDE SEQUENCE</scope>
</reference>
<protein>
    <submittedName>
        <fullName evidence="1">Uncharacterized protein</fullName>
    </submittedName>
</protein>
<dbReference type="AlphaFoldDB" id="A0A645J4K4"/>
<organism evidence="1">
    <name type="scientific">bioreactor metagenome</name>
    <dbReference type="NCBI Taxonomy" id="1076179"/>
    <lineage>
        <taxon>unclassified sequences</taxon>
        <taxon>metagenomes</taxon>
        <taxon>ecological metagenomes</taxon>
    </lineage>
</organism>
<proteinExistence type="predicted"/>
<name>A0A645J4K4_9ZZZZ</name>
<evidence type="ECO:0000313" key="1">
    <source>
        <dbReference type="EMBL" id="MPN58070.1"/>
    </source>
</evidence>
<accession>A0A645J4K4</accession>
<dbReference type="EMBL" id="VSSQ01130378">
    <property type="protein sequence ID" value="MPN58070.1"/>
    <property type="molecule type" value="Genomic_DNA"/>
</dbReference>